<dbReference type="AlphaFoldDB" id="F4D1S8"/>
<protein>
    <submittedName>
        <fullName evidence="3">Uncharacterized protein</fullName>
    </submittedName>
</protein>
<evidence type="ECO:0000313" key="4">
    <source>
        <dbReference type="Proteomes" id="UP000007809"/>
    </source>
</evidence>
<feature type="region of interest" description="Disordered" evidence="1">
    <location>
        <begin position="1"/>
        <end position="111"/>
    </location>
</feature>
<evidence type="ECO:0000256" key="1">
    <source>
        <dbReference type="SAM" id="MobiDB-lite"/>
    </source>
</evidence>
<feature type="transmembrane region" description="Helical" evidence="2">
    <location>
        <begin position="117"/>
        <end position="139"/>
    </location>
</feature>
<organism evidence="3 4">
    <name type="scientific">Pseudonocardia dioxanivorans (strain ATCC 55486 / DSM 44775 / JCM 13855 / CB1190)</name>
    <dbReference type="NCBI Taxonomy" id="675635"/>
    <lineage>
        <taxon>Bacteria</taxon>
        <taxon>Bacillati</taxon>
        <taxon>Actinomycetota</taxon>
        <taxon>Actinomycetes</taxon>
        <taxon>Pseudonocardiales</taxon>
        <taxon>Pseudonocardiaceae</taxon>
        <taxon>Pseudonocardia</taxon>
    </lineage>
</organism>
<dbReference type="OrthoDB" id="3390544at2"/>
<feature type="compositionally biased region" description="Low complexity" evidence="1">
    <location>
        <begin position="38"/>
        <end position="55"/>
    </location>
</feature>
<name>F4D1S8_PSEUX</name>
<gene>
    <name evidence="3" type="ordered locus">Psed_5864</name>
</gene>
<dbReference type="STRING" id="675635.Psed_5864"/>
<evidence type="ECO:0000313" key="3">
    <source>
        <dbReference type="EMBL" id="AEA27988.1"/>
    </source>
</evidence>
<feature type="compositionally biased region" description="Low complexity" evidence="1">
    <location>
        <begin position="16"/>
        <end position="31"/>
    </location>
</feature>
<dbReference type="HOGENOM" id="CLU_891012_0_0_11"/>
<reference evidence="3 4" key="1">
    <citation type="journal article" date="2011" name="J. Bacteriol.">
        <title>Genome sequence of the 1,4-dioxane-degrading Pseudonocardia dioxanivorans strain CB1190.</title>
        <authorList>
            <person name="Sales C.M."/>
            <person name="Mahendra S."/>
            <person name="Grostern A."/>
            <person name="Parales R.E."/>
            <person name="Goodwin L.A."/>
            <person name="Woyke T."/>
            <person name="Nolan M."/>
            <person name="Lapidus A."/>
            <person name="Chertkov O."/>
            <person name="Ovchinnikova G."/>
            <person name="Sczyrba A."/>
            <person name="Alvarez-Cohen L."/>
        </authorList>
    </citation>
    <scope>NUCLEOTIDE SEQUENCE [LARGE SCALE GENOMIC DNA]</scope>
    <source>
        <strain evidence="4">ATCC 55486 / DSM 44775 / JCM 13855 / CB1190</strain>
    </source>
</reference>
<proteinExistence type="predicted"/>
<keyword evidence="2" id="KW-0472">Membrane</keyword>
<feature type="compositionally biased region" description="Low complexity" evidence="1">
    <location>
        <begin position="162"/>
        <end position="171"/>
    </location>
</feature>
<accession>F4D1S8</accession>
<dbReference type="EMBL" id="CP002593">
    <property type="protein sequence ID" value="AEA27988.1"/>
    <property type="molecule type" value="Genomic_DNA"/>
</dbReference>
<sequence length="312" mass="30469">MNRNAPGFPPPPPYGAAPSSPYGAAPSSPYGAAPPSPYGAAPSSPYGAAPSSPYGAAPPPPYGAAPPPSHGAPPPRPPVGPPLGHHGGTPGQQPPLGPAGRPAPTAPLPAGPSGRRIATVVVLGLVLVAAVGAGIYLLLGGTVPFGSAAPTQPAAVSTDAPASAPGTDTGSTAGGGTGDPDVAFAAGGADVTPDCPFTAARVSELVGQPMKDGGSCLFGDGNGVATLTIVPASASTTEMTMDYMRDSATRMYANVEDLPGGTKGWIATKDVEAMAMAVTGKGGYTITMSSFQRLGGDDYTPVLRDVVAALPR</sequence>
<feature type="region of interest" description="Disordered" evidence="1">
    <location>
        <begin position="150"/>
        <end position="181"/>
    </location>
</feature>
<keyword evidence="4" id="KW-1185">Reference proteome</keyword>
<dbReference type="Proteomes" id="UP000007809">
    <property type="component" value="Chromosome"/>
</dbReference>
<dbReference type="RefSeq" id="WP_013677886.1">
    <property type="nucleotide sequence ID" value="NC_015312.1"/>
</dbReference>
<feature type="compositionally biased region" description="Pro residues" evidence="1">
    <location>
        <begin position="56"/>
        <end position="81"/>
    </location>
</feature>
<dbReference type="eggNOG" id="ENOG50335PD">
    <property type="taxonomic scope" value="Bacteria"/>
</dbReference>
<keyword evidence="2" id="KW-1133">Transmembrane helix</keyword>
<keyword evidence="2" id="KW-0812">Transmembrane</keyword>
<evidence type="ECO:0000256" key="2">
    <source>
        <dbReference type="SAM" id="Phobius"/>
    </source>
</evidence>
<dbReference type="KEGG" id="pdx:Psed_5864"/>